<comment type="caution">
    <text evidence="11">The sequence shown here is derived from an EMBL/GenBank/DDBJ whole genome shotgun (WGS) entry which is preliminary data.</text>
</comment>
<evidence type="ECO:0000256" key="5">
    <source>
        <dbReference type="ARBA" id="ARBA00022692"/>
    </source>
</evidence>
<comment type="similarity">
    <text evidence="3">Belongs to the COX11/CtaG family.</text>
</comment>
<evidence type="ECO:0000256" key="1">
    <source>
        <dbReference type="ARBA" id="ARBA00004007"/>
    </source>
</evidence>
<dbReference type="Gene3D" id="2.60.370.10">
    <property type="entry name" value="Ctag/Cox11"/>
    <property type="match status" value="1"/>
</dbReference>
<dbReference type="PANTHER" id="PTHR21320:SF3">
    <property type="entry name" value="CYTOCHROME C OXIDASE ASSEMBLY PROTEIN COX11, MITOCHONDRIAL-RELATED"/>
    <property type="match status" value="1"/>
</dbReference>
<dbReference type="EMBL" id="AMXD01000054">
    <property type="protein sequence ID" value="ENO85457.1"/>
    <property type="molecule type" value="Genomic_DNA"/>
</dbReference>
<dbReference type="Proteomes" id="UP000013042">
    <property type="component" value="Unassembled WGS sequence"/>
</dbReference>
<dbReference type="NCBIfam" id="NF003465">
    <property type="entry name" value="PRK05089.1"/>
    <property type="match status" value="1"/>
</dbReference>
<evidence type="ECO:0000313" key="12">
    <source>
        <dbReference type="Proteomes" id="UP000013042"/>
    </source>
</evidence>
<name>N6YSW8_THASP</name>
<sequence>MINKLLLACAAMFAFGFALVPLYDVFCDITGINGKTDKVAAAAPDRVDRGREVSVEFLATHDPAVAVDFAPETARLRLNPGELQLVSFVVENRSDQPIVTTAVPSVSPGEAARHFMKIECFCFQEQPLAPGERKLMPVQFYVDPELPERFKNLTLSYRLYRSVGQRASR</sequence>
<keyword evidence="8" id="KW-0186">Copper</keyword>
<evidence type="ECO:0000313" key="11">
    <source>
        <dbReference type="EMBL" id="ENO85457.1"/>
    </source>
</evidence>
<dbReference type="InterPro" id="IPR023471">
    <property type="entry name" value="CtaG/Cox11_dom_sf"/>
</dbReference>
<keyword evidence="10" id="KW-0732">Signal</keyword>
<dbReference type="SUPFAM" id="SSF110111">
    <property type="entry name" value="Ctag/Cox11"/>
    <property type="match status" value="1"/>
</dbReference>
<keyword evidence="9" id="KW-0472">Membrane</keyword>
<evidence type="ECO:0000256" key="7">
    <source>
        <dbReference type="ARBA" id="ARBA00022989"/>
    </source>
</evidence>
<protein>
    <recommendedName>
        <fullName evidence="4">Cytochrome c oxidase assembly protein CtaG</fullName>
    </recommendedName>
</protein>
<reference evidence="11 12" key="1">
    <citation type="submission" date="2012-09" db="EMBL/GenBank/DDBJ databases">
        <title>Draft Genome Sequences of 6 Strains from Genus Thauera.</title>
        <authorList>
            <person name="Liu B."/>
            <person name="Shapleigh J.P."/>
            <person name="Frostegard A.H."/>
        </authorList>
    </citation>
    <scope>NUCLEOTIDE SEQUENCE [LARGE SCALE GENOMIC DNA]</scope>
    <source>
        <strain evidence="11 12">S2</strain>
    </source>
</reference>
<organism evidence="11 12">
    <name type="scientific">Thauera aminoaromatica S2</name>
    <dbReference type="NCBI Taxonomy" id="1234381"/>
    <lineage>
        <taxon>Bacteria</taxon>
        <taxon>Pseudomonadati</taxon>
        <taxon>Pseudomonadota</taxon>
        <taxon>Betaproteobacteria</taxon>
        <taxon>Rhodocyclales</taxon>
        <taxon>Zoogloeaceae</taxon>
        <taxon>Thauera</taxon>
    </lineage>
</organism>
<dbReference type="InterPro" id="IPR007533">
    <property type="entry name" value="Cyt_c_oxidase_assmbl_CtaG"/>
</dbReference>
<dbReference type="GO" id="GO:0005507">
    <property type="term" value="F:copper ion binding"/>
    <property type="evidence" value="ECO:0007669"/>
    <property type="project" value="InterPro"/>
</dbReference>
<dbReference type="Pfam" id="PF04442">
    <property type="entry name" value="CtaG_Cox11"/>
    <property type="match status" value="1"/>
</dbReference>
<dbReference type="PANTHER" id="PTHR21320">
    <property type="entry name" value="CYTOCHROME C OXIDASE ASSEMBLY PROTEIN COX11-RELATED"/>
    <property type="match status" value="1"/>
</dbReference>
<accession>N6YSW8</accession>
<evidence type="ECO:0000256" key="3">
    <source>
        <dbReference type="ARBA" id="ARBA00009620"/>
    </source>
</evidence>
<keyword evidence="6" id="KW-0735">Signal-anchor</keyword>
<evidence type="ECO:0000256" key="10">
    <source>
        <dbReference type="SAM" id="SignalP"/>
    </source>
</evidence>
<evidence type="ECO:0000256" key="2">
    <source>
        <dbReference type="ARBA" id="ARBA00004382"/>
    </source>
</evidence>
<gene>
    <name evidence="11" type="ORF">C665_10302</name>
</gene>
<comment type="function">
    <text evidence="1">Exerts its effect at some terminal stage of cytochrome c oxidase synthesis, probably by being involved in the insertion of the copper B into subunit I.</text>
</comment>
<keyword evidence="5" id="KW-0812">Transmembrane</keyword>
<feature type="chain" id="PRO_5004128514" description="Cytochrome c oxidase assembly protein CtaG" evidence="10">
    <location>
        <begin position="21"/>
        <end position="169"/>
    </location>
</feature>
<keyword evidence="7" id="KW-1133">Transmembrane helix</keyword>
<evidence type="ECO:0000256" key="8">
    <source>
        <dbReference type="ARBA" id="ARBA00023008"/>
    </source>
</evidence>
<evidence type="ECO:0000256" key="4">
    <source>
        <dbReference type="ARBA" id="ARBA00015384"/>
    </source>
</evidence>
<proteinExistence type="inferred from homology"/>
<evidence type="ECO:0000256" key="9">
    <source>
        <dbReference type="ARBA" id="ARBA00023136"/>
    </source>
</evidence>
<comment type="subcellular location">
    <subcellularLocation>
        <location evidence="2">Cell inner membrane</location>
        <topology evidence="2">Single-pass type II membrane protein</topology>
        <orientation evidence="2">Periplasmic side</orientation>
    </subcellularLocation>
</comment>
<evidence type="ECO:0000256" key="6">
    <source>
        <dbReference type="ARBA" id="ARBA00022968"/>
    </source>
</evidence>
<feature type="signal peptide" evidence="10">
    <location>
        <begin position="1"/>
        <end position="20"/>
    </location>
</feature>
<dbReference type="PIRSF" id="PIRSF005413">
    <property type="entry name" value="COX11"/>
    <property type="match status" value="1"/>
</dbReference>
<dbReference type="AlphaFoldDB" id="N6YSW8"/>
<dbReference type="GO" id="GO:0005886">
    <property type="term" value="C:plasma membrane"/>
    <property type="evidence" value="ECO:0007669"/>
    <property type="project" value="UniProtKB-SubCell"/>
</dbReference>